<dbReference type="AlphaFoldDB" id="A0A1G7W1H6"/>
<name>A0A1G7W1H6_9FLAO</name>
<dbReference type="CDD" id="cd20745">
    <property type="entry name" value="FIX_RhsA_AHH_HNH-like"/>
    <property type="match status" value="1"/>
</dbReference>
<protein>
    <submittedName>
        <fullName evidence="1">RHS repeat-associated core domain-containing protein</fullName>
    </submittedName>
</protein>
<evidence type="ECO:0000313" key="2">
    <source>
        <dbReference type="Proteomes" id="UP000199203"/>
    </source>
</evidence>
<proteinExistence type="predicted"/>
<feature type="non-terminal residue" evidence="1">
    <location>
        <position position="1"/>
    </location>
</feature>
<reference evidence="2" key="1">
    <citation type="submission" date="2016-10" db="EMBL/GenBank/DDBJ databases">
        <authorList>
            <person name="Varghese N."/>
            <person name="Submissions S."/>
        </authorList>
    </citation>
    <scope>NUCLEOTIDE SEQUENCE [LARGE SCALE GENOMIC DNA]</scope>
    <source>
        <strain evidence="2">DSM 19684</strain>
    </source>
</reference>
<dbReference type="PANTHER" id="PTHR32305">
    <property type="match status" value="1"/>
</dbReference>
<accession>A0A1G7W1H6</accession>
<evidence type="ECO:0000313" key="1">
    <source>
        <dbReference type="EMBL" id="SDG65894.1"/>
    </source>
</evidence>
<sequence length="351" mass="38497">IDVLDRNDYYPFGMNMQGVDSSFDTMGSFLNYKYNRKELQETGFYDYGWRQYMPDLGRWFGMDKLSEKFHMMSPYAYAANNPVMFYDIDGRDLPGWLQTLWDKTNNNQITSFGGFDSNGNAGWSTTGGSFSSAQFTSFVNFLQGGGTGNYTFWTNGSGHDTVGYSNGAYNGDIQGVVGYNINITDSNAGAWRGEQARSRLHAAMGDSIPDDLQSMLDGIGTIPILGEPADGMNGLISLGRGNKAQAALSFSAMIPILGWGATAMKFAEKTAGKELFNFGAKAAEHMADPARAVPVQVLEQAIKGSVGVPDPRGSAALMHYIEMSKNGKLYNLEVLYDEASNSIWHFKYSTK</sequence>
<dbReference type="InterPro" id="IPR022385">
    <property type="entry name" value="Rhs_assc_core"/>
</dbReference>
<dbReference type="EMBL" id="FNBH01000008">
    <property type="protein sequence ID" value="SDG65894.1"/>
    <property type="molecule type" value="Genomic_DNA"/>
</dbReference>
<organism evidence="1 2">
    <name type="scientific">Epilithonimonas hungarica</name>
    <dbReference type="NCBI Taxonomy" id="454006"/>
    <lineage>
        <taxon>Bacteria</taxon>
        <taxon>Pseudomonadati</taxon>
        <taxon>Bacteroidota</taxon>
        <taxon>Flavobacteriia</taxon>
        <taxon>Flavobacteriales</taxon>
        <taxon>Weeksellaceae</taxon>
        <taxon>Chryseobacterium group</taxon>
        <taxon>Epilithonimonas</taxon>
    </lineage>
</organism>
<dbReference type="NCBIfam" id="TIGR03696">
    <property type="entry name" value="Rhs_assc_core"/>
    <property type="match status" value="1"/>
</dbReference>
<gene>
    <name evidence="1" type="ORF">SAMN05421825_3779</name>
</gene>
<dbReference type="PANTHER" id="PTHR32305:SF15">
    <property type="entry name" value="PROTEIN RHSA-RELATED"/>
    <property type="match status" value="1"/>
</dbReference>
<dbReference type="STRING" id="454006.SAMN05421825_3779"/>
<dbReference type="Proteomes" id="UP000199203">
    <property type="component" value="Unassembled WGS sequence"/>
</dbReference>
<dbReference type="Gene3D" id="2.180.10.10">
    <property type="entry name" value="RHS repeat-associated core"/>
    <property type="match status" value="1"/>
</dbReference>
<dbReference type="InterPro" id="IPR050708">
    <property type="entry name" value="T6SS_VgrG/RHS"/>
</dbReference>
<dbReference type="RefSeq" id="WP_317040544.1">
    <property type="nucleotide sequence ID" value="NZ_FNBH01000008.1"/>
</dbReference>
<keyword evidence="2" id="KW-1185">Reference proteome</keyword>